<reference evidence="6" key="1">
    <citation type="journal article" date="2019" name="Int. J. Syst. Evol. Microbiol.">
        <title>The Global Catalogue of Microorganisms (GCM) 10K type strain sequencing project: providing services to taxonomists for standard genome sequencing and annotation.</title>
        <authorList>
            <consortium name="The Broad Institute Genomics Platform"/>
            <consortium name="The Broad Institute Genome Sequencing Center for Infectious Disease"/>
            <person name="Wu L."/>
            <person name="Ma J."/>
        </authorList>
    </citation>
    <scope>NUCLEOTIDE SEQUENCE [LARGE SCALE GENOMIC DNA]</scope>
    <source>
        <strain evidence="6">NCAIM B.01391</strain>
    </source>
</reference>
<evidence type="ECO:0000313" key="6">
    <source>
        <dbReference type="Proteomes" id="UP001596053"/>
    </source>
</evidence>
<dbReference type="RefSeq" id="WP_377801147.1">
    <property type="nucleotide sequence ID" value="NZ_JBHSLW010000054.1"/>
</dbReference>
<comment type="caution">
    <text evidence="5">The sequence shown here is derived from an EMBL/GenBank/DDBJ whole genome shotgun (WGS) entry which is preliminary data.</text>
</comment>
<dbReference type="EMBL" id="JBHSLW010000054">
    <property type="protein sequence ID" value="MFC5422915.1"/>
    <property type="molecule type" value="Genomic_DNA"/>
</dbReference>
<dbReference type="Proteomes" id="UP001596053">
    <property type="component" value="Unassembled WGS sequence"/>
</dbReference>
<keyword evidence="6" id="KW-1185">Reference proteome</keyword>
<evidence type="ECO:0000256" key="3">
    <source>
        <dbReference type="SAM" id="MobiDB-lite"/>
    </source>
</evidence>
<dbReference type="InterPro" id="IPR017850">
    <property type="entry name" value="Alkaline_phosphatase_core_sf"/>
</dbReference>
<keyword evidence="4" id="KW-0732">Signal</keyword>
<evidence type="ECO:0000256" key="4">
    <source>
        <dbReference type="SAM" id="SignalP"/>
    </source>
</evidence>
<protein>
    <submittedName>
        <fullName evidence="5">Alkaline phosphatase</fullName>
    </submittedName>
</protein>
<evidence type="ECO:0000256" key="1">
    <source>
        <dbReference type="ARBA" id="ARBA00022553"/>
    </source>
</evidence>
<gene>
    <name evidence="5" type="ORF">ACFPOB_25520</name>
</gene>
<feature type="chain" id="PRO_5046831985" evidence="4">
    <location>
        <begin position="25"/>
        <end position="508"/>
    </location>
</feature>
<dbReference type="PRINTS" id="PR00113">
    <property type="entry name" value="ALKPHPHTASE"/>
</dbReference>
<dbReference type="SUPFAM" id="SSF53649">
    <property type="entry name" value="Alkaline phosphatase-like"/>
    <property type="match status" value="1"/>
</dbReference>
<feature type="region of interest" description="Disordered" evidence="3">
    <location>
        <begin position="232"/>
        <end position="252"/>
    </location>
</feature>
<dbReference type="SMART" id="SM00098">
    <property type="entry name" value="alkPPc"/>
    <property type="match status" value="1"/>
</dbReference>
<name>A0ABW0J050_9HYPH</name>
<dbReference type="PANTHER" id="PTHR11596">
    <property type="entry name" value="ALKALINE PHOSPHATASE"/>
    <property type="match status" value="1"/>
</dbReference>
<dbReference type="PANTHER" id="PTHR11596:SF5">
    <property type="entry name" value="ALKALINE PHOSPHATASE"/>
    <property type="match status" value="1"/>
</dbReference>
<feature type="signal peptide" evidence="4">
    <location>
        <begin position="1"/>
        <end position="24"/>
    </location>
</feature>
<dbReference type="Pfam" id="PF00245">
    <property type="entry name" value="Alk_phosphatase"/>
    <property type="match status" value="1"/>
</dbReference>
<accession>A0ABW0J050</accession>
<dbReference type="CDD" id="cd16012">
    <property type="entry name" value="ALP"/>
    <property type="match status" value="1"/>
</dbReference>
<feature type="compositionally biased region" description="Basic and acidic residues" evidence="3">
    <location>
        <begin position="242"/>
        <end position="252"/>
    </location>
</feature>
<dbReference type="Gene3D" id="3.40.720.10">
    <property type="entry name" value="Alkaline Phosphatase, subunit A"/>
    <property type="match status" value="1"/>
</dbReference>
<proteinExistence type="inferred from homology"/>
<dbReference type="InterPro" id="IPR001952">
    <property type="entry name" value="Alkaline_phosphatase"/>
</dbReference>
<keyword evidence="1" id="KW-0597">Phosphoprotein</keyword>
<organism evidence="5 6">
    <name type="scientific">Bosea eneae</name>
    <dbReference type="NCBI Taxonomy" id="151454"/>
    <lineage>
        <taxon>Bacteria</taxon>
        <taxon>Pseudomonadati</taxon>
        <taxon>Pseudomonadota</taxon>
        <taxon>Alphaproteobacteria</taxon>
        <taxon>Hyphomicrobiales</taxon>
        <taxon>Boseaceae</taxon>
        <taxon>Bosea</taxon>
    </lineage>
</organism>
<evidence type="ECO:0000313" key="5">
    <source>
        <dbReference type="EMBL" id="MFC5422915.1"/>
    </source>
</evidence>
<evidence type="ECO:0000256" key="2">
    <source>
        <dbReference type="RuleBase" id="RU003946"/>
    </source>
</evidence>
<sequence length="508" mass="53940">MNHHALTRFLAVALLTAASSAAMAQALPQINDPYFAVGRTTLAEKLKLTPNTKRAKNVILFVGDGMGISTVTAARILDGQLKGVDGESNRLAMEQLPYAALSKTYTHDAQVADSAPTATALVAGVKTINGVIGVNSETKLRDCASATGKDVMSLAGIAERAGLATGIVSTARITHATPAAMYAHTPHRDWEGDANMQAPDIAAGCKDIASQLVAWPHGDGLEVALGGGRDRFLPTTMADPEDAGRTGSRRDGRDLTKEWLSRYSNSGSYVWNKAQFDAIDAKTTPRLLGLFERSHMKYEADRAGDKGGEPSIAEMTTKAIDILSQNPNGFFLMVEGGRIDHGHHDGEAQRALLDAVAMDAALKVALAKVDLEETLVIVTADHSHVFSIAGYPERNNPILGIVQADGKPTLGSDGKAYTTLSYANGPGAVKMNADRPDPRNENTGALGYKQQALVPMESETHGGEDVAIFAAGPWAHLFQGVVEQQFVFHVMAHATGWVEKAGLRAEAK</sequence>
<comment type="similarity">
    <text evidence="2">Belongs to the alkaline phosphatase family.</text>
</comment>